<dbReference type="InterPro" id="IPR000523">
    <property type="entry name" value="Mg_chelatse_chII-like_cat_dom"/>
</dbReference>
<dbReference type="SUPFAM" id="SSF54211">
    <property type="entry name" value="Ribosomal protein S5 domain 2-like"/>
    <property type="match status" value="1"/>
</dbReference>
<evidence type="ECO:0000313" key="3">
    <source>
        <dbReference type="EMBL" id="MST62001.1"/>
    </source>
</evidence>
<dbReference type="Pfam" id="PF01078">
    <property type="entry name" value="Mg_chelatase"/>
    <property type="match status" value="1"/>
</dbReference>
<dbReference type="NCBIfam" id="TIGR00368">
    <property type="entry name" value="YifB family Mg chelatase-like AAA ATPase"/>
    <property type="match status" value="1"/>
</dbReference>
<dbReference type="InterPro" id="IPR020568">
    <property type="entry name" value="Ribosomal_Su5_D2-typ_SF"/>
</dbReference>
<dbReference type="InterPro" id="IPR014721">
    <property type="entry name" value="Ribsml_uS5_D2-typ_fold_subgr"/>
</dbReference>
<sequence>MINKIKSGILYGIGGIPIDIEVDISRGMPIFSIVGLAGTEVKESKERVKSAVINSGYTFPLNRIVVNLSPADLKKDGSYLDLGICIGILSEYLNKKNNDIENSVFLGELSLDGNLRGMEGIFSIVLSMCEKNIERVYIPAENYLECSEINSIEIIPVKSVRDCVDIINMPASKKRDFIEKRKNEILNKNKNQVNENHIHFKKLEKNKENEMHIDFEEIKGNKVTKRCAEISVAGGHNMLMIGPPGTGKTMIAKAMKGILPNPNREDSIVITRIMSSAGLNRNSIGLVKNRPFRQPHHSATKISIIGGGAKAMLGEITLAHKGILFFDELPEFDRNTIEALRQPLEDRCINISRLNYNITYPSDFIFIASMNPCPCGFYNSSKKCICRQSEIDKYRGKISGPILDRIDLFSEVSEIDYEDISSKKEEEDSITIKNRIENARKIQLKRFINTSIDLNSQMSTEQAIKYCELTSKAEKTVQMIYRKYGLSNRSYIKILKVSRTIADLRNSKSVDEKDIMEAFSYRRAYYKYFSRG</sequence>
<dbReference type="PANTHER" id="PTHR32039:SF7">
    <property type="entry name" value="COMPETENCE PROTEIN COMM"/>
    <property type="match status" value="1"/>
</dbReference>
<dbReference type="Proteomes" id="UP000440713">
    <property type="component" value="Unassembled WGS sequence"/>
</dbReference>
<dbReference type="PANTHER" id="PTHR32039">
    <property type="entry name" value="MAGNESIUM-CHELATASE SUBUNIT CHLI"/>
    <property type="match status" value="1"/>
</dbReference>
<keyword evidence="4" id="KW-1185">Reference proteome</keyword>
<dbReference type="InterPro" id="IPR025158">
    <property type="entry name" value="Mg_chelat-rel_C"/>
</dbReference>
<accession>A0A6N7X1M1</accession>
<dbReference type="SMART" id="SM00382">
    <property type="entry name" value="AAA"/>
    <property type="match status" value="1"/>
</dbReference>
<dbReference type="Gene3D" id="3.30.230.10">
    <property type="match status" value="1"/>
</dbReference>
<comment type="caution">
    <text evidence="3">The sequence shown here is derived from an EMBL/GenBank/DDBJ whole genome shotgun (WGS) entry which is preliminary data.</text>
</comment>
<evidence type="ECO:0000313" key="4">
    <source>
        <dbReference type="Proteomes" id="UP000440713"/>
    </source>
</evidence>
<dbReference type="InterPro" id="IPR045006">
    <property type="entry name" value="CHLI-like"/>
</dbReference>
<dbReference type="InterPro" id="IPR027417">
    <property type="entry name" value="P-loop_NTPase"/>
</dbReference>
<feature type="domain" description="AAA+ ATPase" evidence="2">
    <location>
        <begin position="234"/>
        <end position="419"/>
    </location>
</feature>
<name>A0A6N7X1M1_9FIRM</name>
<dbReference type="RefSeq" id="WP_154537367.1">
    <property type="nucleotide sequence ID" value="NZ_VUNE01000001.1"/>
</dbReference>
<dbReference type="Pfam" id="PF13335">
    <property type="entry name" value="Mg_chelatase_C"/>
    <property type="match status" value="1"/>
</dbReference>
<dbReference type="InterPro" id="IPR003593">
    <property type="entry name" value="AAA+_ATPase"/>
</dbReference>
<dbReference type="InterPro" id="IPR025943">
    <property type="entry name" value="Sigma_54_int_dom_ATP-bd_2"/>
</dbReference>
<proteinExistence type="inferred from homology"/>
<dbReference type="PROSITE" id="PS00676">
    <property type="entry name" value="SIGMA54_INTERACT_2"/>
    <property type="match status" value="1"/>
</dbReference>
<comment type="similarity">
    <text evidence="1">Belongs to the Mg-chelatase subunits D/I family. ComM subfamily.</text>
</comment>
<reference evidence="3 4" key="1">
    <citation type="submission" date="2019-08" db="EMBL/GenBank/DDBJ databases">
        <title>In-depth cultivation of the pig gut microbiome towards novel bacterial diversity and tailored functional studies.</title>
        <authorList>
            <person name="Wylensek D."/>
            <person name="Hitch T.C.A."/>
            <person name="Clavel T."/>
        </authorList>
    </citation>
    <scope>NUCLEOTIDE SEQUENCE [LARGE SCALE GENOMIC DNA]</scope>
    <source>
        <strain evidence="3 4">WCA-SAB-591-4A-A</strain>
    </source>
</reference>
<dbReference type="SUPFAM" id="SSF52540">
    <property type="entry name" value="P-loop containing nucleoside triphosphate hydrolases"/>
    <property type="match status" value="1"/>
</dbReference>
<dbReference type="EMBL" id="VUNE01000001">
    <property type="protein sequence ID" value="MST62001.1"/>
    <property type="molecule type" value="Genomic_DNA"/>
</dbReference>
<dbReference type="Gene3D" id="3.40.50.300">
    <property type="entry name" value="P-loop containing nucleotide triphosphate hydrolases"/>
    <property type="match status" value="1"/>
</dbReference>
<dbReference type="AlphaFoldDB" id="A0A6N7X1M1"/>
<evidence type="ECO:0000259" key="2">
    <source>
        <dbReference type="SMART" id="SM00382"/>
    </source>
</evidence>
<dbReference type="Pfam" id="PF13541">
    <property type="entry name" value="ChlI"/>
    <property type="match status" value="1"/>
</dbReference>
<dbReference type="GO" id="GO:0005524">
    <property type="term" value="F:ATP binding"/>
    <property type="evidence" value="ECO:0007669"/>
    <property type="project" value="InterPro"/>
</dbReference>
<evidence type="ECO:0000256" key="1">
    <source>
        <dbReference type="ARBA" id="ARBA00006354"/>
    </source>
</evidence>
<dbReference type="InterPro" id="IPR004482">
    <property type="entry name" value="Mg_chelat-rel"/>
</dbReference>
<gene>
    <name evidence="3" type="ORF">FYJ71_03305</name>
</gene>
<organism evidence="3 4">
    <name type="scientific">Peptostreptococcus porci</name>
    <dbReference type="NCBI Taxonomy" id="2652282"/>
    <lineage>
        <taxon>Bacteria</taxon>
        <taxon>Bacillati</taxon>
        <taxon>Bacillota</taxon>
        <taxon>Clostridia</taxon>
        <taxon>Peptostreptococcales</taxon>
        <taxon>Peptostreptococcaceae</taxon>
        <taxon>Peptostreptococcus</taxon>
    </lineage>
</organism>
<protein>
    <submittedName>
        <fullName evidence="3">YifB family Mg chelatase-like AAA ATPase</fullName>
    </submittedName>
</protein>